<evidence type="ECO:0000256" key="5">
    <source>
        <dbReference type="ARBA" id="ARBA00022490"/>
    </source>
</evidence>
<dbReference type="OrthoDB" id="9781903at2"/>
<dbReference type="InterPro" id="IPR004651">
    <property type="entry name" value="HisF"/>
</dbReference>
<keyword evidence="7 11" id="KW-0368">Histidine biosynthesis</keyword>
<evidence type="ECO:0000313" key="13">
    <source>
        <dbReference type="EMBL" id="BAP58702.1"/>
    </source>
</evidence>
<dbReference type="HOGENOM" id="CLU_048577_4_0_6"/>
<dbReference type="InterPro" id="IPR013785">
    <property type="entry name" value="Aldolase_TIM"/>
</dbReference>
<evidence type="ECO:0000313" key="14">
    <source>
        <dbReference type="Proteomes" id="UP000031627"/>
    </source>
</evidence>
<evidence type="ECO:0000256" key="3">
    <source>
        <dbReference type="ARBA" id="ARBA00009667"/>
    </source>
</evidence>
<evidence type="ECO:0000256" key="7">
    <source>
        <dbReference type="ARBA" id="ARBA00023102"/>
    </source>
</evidence>
<dbReference type="InterPro" id="IPR050064">
    <property type="entry name" value="IGPS_HisA/HisF"/>
</dbReference>
<dbReference type="PANTHER" id="PTHR21235">
    <property type="entry name" value="IMIDAZOLE GLYCEROL PHOSPHATE SYNTHASE SUBUNIT HISF/H IGP SYNTHASE SUBUNIT HISF/H"/>
    <property type="match status" value="1"/>
</dbReference>
<dbReference type="SUPFAM" id="SSF51366">
    <property type="entry name" value="Ribulose-phoshate binding barrel"/>
    <property type="match status" value="1"/>
</dbReference>
<dbReference type="STRING" id="1410383.TGUWTKB_4760"/>
<dbReference type="KEGG" id="sbw:TGUWTKB_4760"/>
<dbReference type="Gene3D" id="3.20.20.70">
    <property type="entry name" value="Aldolase class I"/>
    <property type="match status" value="1"/>
</dbReference>
<reference evidence="13 14" key="2">
    <citation type="journal article" date="2014" name="Curr. Biol.">
        <title>Symbiont-Supplemented Maternal Investment Underpinning Host's Ecological Adaptation.</title>
        <authorList>
            <person name="Kaiwa N."/>
            <person name="Hosokawa T."/>
            <person name="Nikoh N."/>
            <person name="Tanahashi M."/>
            <person name="Moriyama M."/>
            <person name="Meng X.Y."/>
            <person name="Maeda T."/>
            <person name="Yamaguchi K."/>
            <person name="Shigenobu S."/>
            <person name="Ito M."/>
            <person name="Fukatsu T."/>
        </authorList>
    </citation>
    <scope>NUCLEOTIDE SEQUENCE [LARGE SCALE GENOMIC DNA]</scope>
    <source>
        <strain evidence="13 14">UwTKB</strain>
    </source>
</reference>
<evidence type="ECO:0000256" key="2">
    <source>
        <dbReference type="ARBA" id="ARBA00005091"/>
    </source>
</evidence>
<comment type="pathway">
    <text evidence="2 11">Amino-acid biosynthesis; L-histidine biosynthesis; L-histidine from 5-phospho-alpha-D-ribose 1-diphosphate: step 5/9.</text>
</comment>
<proteinExistence type="inferred from homology"/>
<evidence type="ECO:0000256" key="1">
    <source>
        <dbReference type="ARBA" id="ARBA00004496"/>
    </source>
</evidence>
<evidence type="ECO:0000256" key="8">
    <source>
        <dbReference type="ARBA" id="ARBA00023239"/>
    </source>
</evidence>
<dbReference type="NCBIfam" id="TIGR00735">
    <property type="entry name" value="hisF"/>
    <property type="match status" value="1"/>
</dbReference>
<feature type="active site" evidence="11">
    <location>
        <position position="11"/>
    </location>
</feature>
<dbReference type="GO" id="GO:0000105">
    <property type="term" value="P:L-histidine biosynthetic process"/>
    <property type="evidence" value="ECO:0007669"/>
    <property type="project" value="UniProtKB-UniRule"/>
</dbReference>
<name>A0A090AQS8_9ENTR</name>
<keyword evidence="6 11" id="KW-0028">Amino-acid biosynthesis</keyword>
<feature type="active site" evidence="11">
    <location>
        <position position="130"/>
    </location>
</feature>
<keyword evidence="8 11" id="KW-0456">Lyase</keyword>
<evidence type="ECO:0000256" key="9">
    <source>
        <dbReference type="ARBA" id="ARBA00025475"/>
    </source>
</evidence>
<evidence type="ECO:0000256" key="6">
    <source>
        <dbReference type="ARBA" id="ARBA00022605"/>
    </source>
</evidence>
<dbReference type="RefSeq" id="WP_041063233.1">
    <property type="nucleotide sequence ID" value="NZ_AP014521.1"/>
</dbReference>
<comment type="subunit">
    <text evidence="4 11">Heterodimer of HisH and HisF.</text>
</comment>
<dbReference type="FunFam" id="3.20.20.70:FF:000006">
    <property type="entry name" value="Imidazole glycerol phosphate synthase subunit HisF"/>
    <property type="match status" value="1"/>
</dbReference>
<dbReference type="Pfam" id="PF00977">
    <property type="entry name" value="His_biosynth"/>
    <property type="match status" value="1"/>
</dbReference>
<comment type="function">
    <text evidence="9 11">IGPS catalyzes the conversion of PRFAR and glutamine to IGP, AICAR and glutamate. The HisF subunit catalyzes the cyclization activity that produces IGP and AICAR from PRFAR using the ammonia provided by the HisH subunit.</text>
</comment>
<dbReference type="EC" id="4.3.2.10" evidence="11"/>
<dbReference type="InterPro" id="IPR006062">
    <property type="entry name" value="His_biosynth"/>
</dbReference>
<comment type="similarity">
    <text evidence="3 11 12">Belongs to the HisA/HisF family.</text>
</comment>
<evidence type="ECO:0000256" key="4">
    <source>
        <dbReference type="ARBA" id="ARBA00011152"/>
    </source>
</evidence>
<evidence type="ECO:0000256" key="12">
    <source>
        <dbReference type="RuleBase" id="RU003657"/>
    </source>
</evidence>
<accession>A0A090AQS8</accession>
<dbReference type="GO" id="GO:0000107">
    <property type="term" value="F:imidazoleglycerol-phosphate synthase activity"/>
    <property type="evidence" value="ECO:0007669"/>
    <property type="project" value="UniProtKB-UniRule"/>
</dbReference>
<dbReference type="UniPathway" id="UPA00031">
    <property type="reaction ID" value="UER00010"/>
</dbReference>
<organism evidence="13 14">
    <name type="scientific">Candidatus Tachikawaea gelatinosa</name>
    <dbReference type="NCBI Taxonomy" id="1410383"/>
    <lineage>
        <taxon>Bacteria</taxon>
        <taxon>Pseudomonadati</taxon>
        <taxon>Pseudomonadota</taxon>
        <taxon>Gammaproteobacteria</taxon>
        <taxon>Enterobacterales</taxon>
        <taxon>Enterobacteriaceae</taxon>
        <taxon>Candidatus Tachikawaea</taxon>
    </lineage>
</organism>
<dbReference type="GO" id="GO:0005737">
    <property type="term" value="C:cytoplasm"/>
    <property type="evidence" value="ECO:0007669"/>
    <property type="project" value="UniProtKB-SubCell"/>
</dbReference>
<dbReference type="EMBL" id="AP014521">
    <property type="protein sequence ID" value="BAP58702.1"/>
    <property type="molecule type" value="Genomic_DNA"/>
</dbReference>
<comment type="catalytic activity">
    <reaction evidence="10 11">
        <text>5-[(5-phospho-1-deoxy-D-ribulos-1-ylimino)methylamino]-1-(5-phospho-beta-D-ribosyl)imidazole-4-carboxamide + L-glutamine = D-erythro-1-(imidazol-4-yl)glycerol 3-phosphate + 5-amino-1-(5-phospho-beta-D-ribosyl)imidazole-4-carboxamide + L-glutamate + H(+)</text>
        <dbReference type="Rhea" id="RHEA:24793"/>
        <dbReference type="ChEBI" id="CHEBI:15378"/>
        <dbReference type="ChEBI" id="CHEBI:29985"/>
        <dbReference type="ChEBI" id="CHEBI:58278"/>
        <dbReference type="ChEBI" id="CHEBI:58359"/>
        <dbReference type="ChEBI" id="CHEBI:58475"/>
        <dbReference type="ChEBI" id="CHEBI:58525"/>
        <dbReference type="EC" id="4.3.2.10"/>
    </reaction>
</comment>
<evidence type="ECO:0000256" key="10">
    <source>
        <dbReference type="ARBA" id="ARBA00047838"/>
    </source>
</evidence>
<sequence>MLAKRIIPCLDVKDGKVIKGIQFINHKVVGDIIDLVKRYVKEGADELVFYDITASSNKKKVNKKWIAEIADVINIPFCVAGGIKTVDDAEEILYFGADKISINSPALSDPKLINRLSKKFGKQCIVVGIDAWFDESTQDYYVKKYTGNISKTCITKWNLFKWIKKVQKLGAGEIVLNAINQDGMKQGYNIFLFRKIREICKVPLIASGGAGNMQHFLEVFNISKVDGALAASIFHSKIVNIYSLKKFLIKNNVEIRLC</sequence>
<dbReference type="PANTHER" id="PTHR21235:SF2">
    <property type="entry name" value="IMIDAZOLE GLYCEROL PHOSPHATE SYNTHASE HISHF"/>
    <property type="match status" value="1"/>
</dbReference>
<reference evidence="14" key="1">
    <citation type="submission" date="2013-11" db="EMBL/GenBank/DDBJ databases">
        <title>Symbiont-containing voluminous jelly as an extraordinary maternal gift for overwintering insect nymphs.</title>
        <authorList>
            <person name="Kaiwa N."/>
            <person name="Hosokawa T."/>
            <person name="Nikoh N."/>
            <person name="Meng X.Y."/>
            <person name="Tanahashi M."/>
            <person name="Moriyama M."/>
            <person name="Maeda T."/>
            <person name="Yamaguchi K."/>
            <person name="Shigenobu S."/>
            <person name="Ito M."/>
            <person name="Fukatsu T."/>
        </authorList>
    </citation>
    <scope>NUCLEOTIDE SEQUENCE [LARGE SCALE GENOMIC DNA]</scope>
    <source>
        <strain evidence="14">UwTKB</strain>
    </source>
</reference>
<protein>
    <recommendedName>
        <fullName evidence="11">Imidazole glycerol phosphate synthase subunit HisF</fullName>
        <ecNumber evidence="11">4.3.2.10</ecNumber>
    </recommendedName>
    <alternativeName>
        <fullName evidence="11">IGP synthase cyclase subunit</fullName>
    </alternativeName>
    <alternativeName>
        <fullName evidence="11">IGP synthase subunit HisF</fullName>
    </alternativeName>
    <alternativeName>
        <fullName evidence="11">ImGP synthase subunit HisF</fullName>
        <shortName evidence="11">IGPS subunit HisF</shortName>
    </alternativeName>
</protein>
<evidence type="ECO:0000256" key="11">
    <source>
        <dbReference type="HAMAP-Rule" id="MF_01013"/>
    </source>
</evidence>
<gene>
    <name evidence="11 13" type="primary">hisF</name>
    <name evidence="13" type="ORF">TGUWTKB_4760</name>
</gene>
<dbReference type="Proteomes" id="UP000031627">
    <property type="component" value="Chromosome"/>
</dbReference>
<dbReference type="CDD" id="cd04731">
    <property type="entry name" value="HisF"/>
    <property type="match status" value="1"/>
</dbReference>
<dbReference type="InterPro" id="IPR011060">
    <property type="entry name" value="RibuloseP-bd_barrel"/>
</dbReference>
<dbReference type="AlphaFoldDB" id="A0A090AQS8"/>
<keyword evidence="5 11" id="KW-0963">Cytoplasm</keyword>
<dbReference type="HAMAP" id="MF_01013">
    <property type="entry name" value="HisF"/>
    <property type="match status" value="1"/>
</dbReference>
<comment type="subcellular location">
    <subcellularLocation>
        <location evidence="1 11">Cytoplasm</location>
    </subcellularLocation>
</comment>
<dbReference type="GO" id="GO:0016829">
    <property type="term" value="F:lyase activity"/>
    <property type="evidence" value="ECO:0007669"/>
    <property type="project" value="UniProtKB-KW"/>
</dbReference>
<keyword evidence="14" id="KW-1185">Reference proteome</keyword>